<sequence>MSISTALMIAAQEDCAGIRFVQPGGVSEQLSYRELYIRALLMLGSLQQQGVLVGNEVVIQTEDNQLLLCAFWACVLGGIIPVPLSPGIQTAQKLKVAKVCACLLHPFIVAEEQYIPAIRSVVDEQQVTNDRIIPFSKLSQSTHPAEPVVVADTTLAYIQFSSGSTGDPKGVQLTHQNLLSNVGDIIQSLAITQADTLLSWMPLTHDMGMIGFHLAGIVKNINIVAIPTAVFIRRPLLWMSKVTEHRATVLYAPNFGFHYFLSAYQKKQQYDWDLSCVRIIINGAEMLSVALCRQFTDSLLQYGLHERCVVAAYGLAEATLEVSAIPPGTNLQYYCLNRSGLNIGNTIELIDEGAAAAVTVVDVGYPVSSCRVRICNDQDLELPENTIGHIQIQGSSVTSGYYNNPEQTGRLFSNDHWLRTGDIGFMRHQRLVITGRAKNIIIINGQNYYPHDIEEAIIHAGWADFGKVAACAIRDEQEGQEQLVVFILDKSSKEQFASVANAVKEVVLSNIGIPVHEVVPVRKIPKTTSGKIQNYLLVQEYIGRNKSGPAPDTDVSPAISIGDASYGELEVVVLETVRALLGHPSLSPQSILPDQGLNSITALQLVNKLQLLTGVAVSPDLLFRYNTVQDLTEYIKTAGSSAASSYSWAILPPVQDTTLPQKMMWAEYQLNSNTAAWHLPLVYRITGAFDPAAFVTAVRALVHKYELLRTAFVLDGHELKREVHTYTDALVNIQQIDLRDTSNEASAIAALCHGLVHEPFELERPSQLRVRIITLPNATLVVLVIHHILIDGWSLAHLIAELSGLYSRLLNDLPLNIEQPQVHFDHYAAWQKAMTFSADLDAQRDYWLQELSDSPRPVGLSGRPAARQAGEVIAVRHITTIFPKEQMDHLQGLCKQFATTPFNILMALLGVLINRYVQRKDMVIGFDVSGRISEDMEQIIGYTLNTLCLRFSLDANMTFADVVLAVKEKLFKAFQHQLYPFEQLLNDKKIDQTQQGNGLFDILVLYQNFAGHDLDFQLPRCKVQKEPALAQHGYVDLMLEFNEKGNGLHLQVQYNECLYTAAEIERFTAHIQLLLATMAADASQDIATCNFLTEQERHCLFPQEKDLAEVKHIKLPVHQVLERNAVCMPDLVAVSAGSKQLTYKQLNEQANIVANALLSRGTIGPDTRIGFLVGRNEHILIAMLAILKAGAAYVAIDPALPPVRYSRMLADSGIVCLLVDDDNWEVVSDLFGEDLLLNIDDRLHFGGNRHNPVVRTAHHHLAYVIYTSGSTGEPKGVMIEHQSLASYVRYFIEYFDITRQDIFLQQSSLAFDTLIEEIFPALCTGAQVVIAANGGRDIDELLELIVRHRITIISCTPLVINELNNHISSRIASLRLVISGGDVLYPSHIDKLLRNVPVYNTYGPCEITVCATYKAVTDCRQAAIIGRPLRGYWIYILDEHRQMMPLGKTGEIYIEGGLARGYLNLPTLTAEKFIENPFNSNKRLYRSGDLGRVTENGDIEFMGRADYQVKIRGYRIEPAEVEKVICGFEQVKAAVVVPHSNNGQLVAFLIVADHFSINALREYTSAHLPVYMIPQRFEIVTKFPLTNTGKADRLALTALTNSLISAPGIPVAPANAQEKQLLDIIKNVLDTDSMGMTDNFFECGCNSIKATRIAGLIHKQLKYKIELRDLFIFPTAALLHERVRTTGMEEFQPIPVADTQLSYAMSPAQKRLWLIDKIETGAFAYNESVVYEMHGHIDPGMIQRIFALLSERHSVLRTTFIEVNDEPVQIVHQPGELEVEFIIDDDGSEDTTRAAQLLKQYTCRKFDLDKGPLYRVVLIRLSQHRAMLAVVMHHIITDDRSYDILMKEFTALYHYLKNNKVAFPARQPIQYVDYVEWLNARKDSADSYHQARYWQETLQGELPVLDIPADKQRPALKQNNGAAVHELIDQYTFASMQAFCKDHNISLFMLLLSATGVLLARYTSQYDMIIGTPLSGRDHPDLEEVTGFFINTVPLRLRFDATDTVAALMQKVKTICLDAYEHGRYPFDELVANLDVNRDLSRSALFDVLINLTTRINDSEVLELEDLLLTRYHRPSYSSKFDLAFYFEESKRGLSCIVEYDCDIYTQSRVSSMLTHFINLLRSFLANPQVEVGKSDLLLPAEKWQTLQQFNKPRQITPNCSVVDLFLQAVTQYGHQTAIISRGKEMTYDEINCQSDLMANHLIGDYAVQPNDRVCIAFDRAENIIISILAIWKAGAAYVPIDPGSPSERIAYMLNDTAARLLITDNLELANPLLAKGFTCYLLSCIRKANPFMAGGELINLPLPPADIAYVMYTSGSTGVPKGVEIYHRSVVNLLLSLQSAPGITAADTLLSVSNCTFDISVAEYFLPLISGARLILAAREQVMDTSVLKRLFEDVLPTYMQATPSLWKALIDTGWQGSQQLKAITCGEPLSGVLQKQLLMRTGRLWNMYGPTEATIFSTIKEVSEADEVITIGSAVRNTGLYILDSLLQPVPVGVFGELFLSGEGLAHGYLNQPALTAEKFIAPGPFIPERLYATGDLGRWLPDGTVELKGRKDNQVKLRGFRIEPGEIENAILRHAGVRSAVVCQQTGLSSENSLVAFIELMAHATAGEEELRAHLRQYVPAYMIPAAFVIVLEMPLNNSGKVDRKKLIAVNSSKLTPHEQQRKVVLPVNETQTLLMKMWQTLLDRNDFGITDSFFDIGGHSLMANKLVNLIYRDLGVTVKLSEIFSHSTVKDLDDLIARHEENMYDYIEIS</sequence>
<dbReference type="InterPro" id="IPR042099">
    <property type="entry name" value="ANL_N_sf"/>
</dbReference>
<feature type="domain" description="Carrier" evidence="4">
    <location>
        <begin position="2669"/>
        <end position="2744"/>
    </location>
</feature>
<dbReference type="InterPro" id="IPR009081">
    <property type="entry name" value="PP-bd_ACP"/>
</dbReference>
<dbReference type="EMBL" id="JAGHKO010000024">
    <property type="protein sequence ID" value="MBO9205533.1"/>
    <property type="molecule type" value="Genomic_DNA"/>
</dbReference>
<comment type="caution">
    <text evidence="5">The sequence shown here is derived from an EMBL/GenBank/DDBJ whole genome shotgun (WGS) entry which is preliminary data.</text>
</comment>
<dbReference type="Gene3D" id="3.30.559.10">
    <property type="entry name" value="Chloramphenicol acetyltransferase-like domain"/>
    <property type="match status" value="2"/>
</dbReference>
<accession>A0ABS3Z5W1</accession>
<dbReference type="NCBIfam" id="NF003417">
    <property type="entry name" value="PRK04813.1"/>
    <property type="match status" value="3"/>
</dbReference>
<dbReference type="InterPro" id="IPR001242">
    <property type="entry name" value="Condensation_dom"/>
</dbReference>
<protein>
    <submittedName>
        <fullName evidence="5">Amino acid adenylation domain-containing protein</fullName>
    </submittedName>
</protein>
<evidence type="ECO:0000313" key="5">
    <source>
        <dbReference type="EMBL" id="MBO9205533.1"/>
    </source>
</evidence>
<dbReference type="Pfam" id="PF13193">
    <property type="entry name" value="AMP-binding_C"/>
    <property type="match status" value="2"/>
</dbReference>
<evidence type="ECO:0000256" key="2">
    <source>
        <dbReference type="ARBA" id="ARBA00022450"/>
    </source>
</evidence>
<dbReference type="Gene3D" id="3.40.50.12780">
    <property type="entry name" value="N-terminal domain of ligase-like"/>
    <property type="match status" value="1"/>
</dbReference>
<proteinExistence type="predicted"/>
<evidence type="ECO:0000256" key="1">
    <source>
        <dbReference type="ARBA" id="ARBA00001957"/>
    </source>
</evidence>
<dbReference type="InterPro" id="IPR045851">
    <property type="entry name" value="AMP-bd_C_sf"/>
</dbReference>
<evidence type="ECO:0000259" key="4">
    <source>
        <dbReference type="PROSITE" id="PS50075"/>
    </source>
</evidence>
<name>A0ABS3Z5W1_9BACT</name>
<dbReference type="InterPro" id="IPR020845">
    <property type="entry name" value="AMP-binding_CS"/>
</dbReference>
<keyword evidence="6" id="KW-1185">Reference proteome</keyword>
<feature type="domain" description="Carrier" evidence="4">
    <location>
        <begin position="1612"/>
        <end position="1687"/>
    </location>
</feature>
<dbReference type="Gene3D" id="3.30.559.30">
    <property type="entry name" value="Nonribosomal peptide synthetase, condensation domain"/>
    <property type="match status" value="2"/>
</dbReference>
<gene>
    <name evidence="5" type="ORF">J7I42_34905</name>
</gene>
<comment type="cofactor">
    <cofactor evidence="1">
        <name>pantetheine 4'-phosphate</name>
        <dbReference type="ChEBI" id="CHEBI:47942"/>
    </cofactor>
</comment>
<evidence type="ECO:0000256" key="3">
    <source>
        <dbReference type="ARBA" id="ARBA00022553"/>
    </source>
</evidence>
<dbReference type="SMART" id="SM00823">
    <property type="entry name" value="PKS_PP"/>
    <property type="match status" value="2"/>
</dbReference>
<keyword evidence="2" id="KW-0596">Phosphopantetheine</keyword>
<dbReference type="PANTHER" id="PTHR45527">
    <property type="entry name" value="NONRIBOSOMAL PEPTIDE SYNTHETASE"/>
    <property type="match status" value="1"/>
</dbReference>
<dbReference type="SUPFAM" id="SSF47336">
    <property type="entry name" value="ACP-like"/>
    <property type="match status" value="3"/>
</dbReference>
<dbReference type="Pfam" id="PF00501">
    <property type="entry name" value="AMP-binding"/>
    <property type="match status" value="3"/>
</dbReference>
<reference evidence="5 6" key="1">
    <citation type="submission" date="2021-03" db="EMBL/GenBank/DDBJ databases">
        <title>Assistant Professor.</title>
        <authorList>
            <person name="Huq M.A."/>
        </authorList>
    </citation>
    <scope>NUCLEOTIDE SEQUENCE [LARGE SCALE GENOMIC DNA]</scope>
    <source>
        <strain evidence="5 6">MAH-29</strain>
    </source>
</reference>
<dbReference type="SUPFAM" id="SSF52777">
    <property type="entry name" value="CoA-dependent acyltransferases"/>
    <property type="match status" value="4"/>
</dbReference>
<dbReference type="InterPro" id="IPR010071">
    <property type="entry name" value="AA_adenyl_dom"/>
</dbReference>
<dbReference type="InterPro" id="IPR025110">
    <property type="entry name" value="AMP-bd_C"/>
</dbReference>
<keyword evidence="3" id="KW-0597">Phosphoprotein</keyword>
<dbReference type="PROSITE" id="PS00455">
    <property type="entry name" value="AMP_BINDING"/>
    <property type="match status" value="3"/>
</dbReference>
<dbReference type="InterPro" id="IPR036736">
    <property type="entry name" value="ACP-like_sf"/>
</dbReference>
<dbReference type="Proteomes" id="UP000677244">
    <property type="component" value="Unassembled WGS sequence"/>
</dbReference>
<dbReference type="RefSeq" id="WP_209145185.1">
    <property type="nucleotide sequence ID" value="NZ_JAGHKO010000024.1"/>
</dbReference>
<dbReference type="InterPro" id="IPR000873">
    <property type="entry name" value="AMP-dep_synth/lig_dom"/>
</dbReference>
<dbReference type="CDD" id="cd05930">
    <property type="entry name" value="A_NRPS"/>
    <property type="match status" value="1"/>
</dbReference>
<dbReference type="Gene3D" id="2.30.38.10">
    <property type="entry name" value="Luciferase, Domain 3"/>
    <property type="match status" value="2"/>
</dbReference>
<dbReference type="Pfam" id="PF00550">
    <property type="entry name" value="PP-binding"/>
    <property type="match status" value="3"/>
</dbReference>
<dbReference type="Pfam" id="PF00668">
    <property type="entry name" value="Condensation"/>
    <property type="match status" value="2"/>
</dbReference>
<dbReference type="PROSITE" id="PS00012">
    <property type="entry name" value="PHOSPHOPANTETHEINE"/>
    <property type="match status" value="1"/>
</dbReference>
<evidence type="ECO:0000313" key="6">
    <source>
        <dbReference type="Proteomes" id="UP000677244"/>
    </source>
</evidence>
<organism evidence="5 6">
    <name type="scientific">Niastella soli</name>
    <dbReference type="NCBI Taxonomy" id="2821487"/>
    <lineage>
        <taxon>Bacteria</taxon>
        <taxon>Pseudomonadati</taxon>
        <taxon>Bacteroidota</taxon>
        <taxon>Chitinophagia</taxon>
        <taxon>Chitinophagales</taxon>
        <taxon>Chitinophagaceae</taxon>
        <taxon>Niastella</taxon>
    </lineage>
</organism>
<dbReference type="Gene3D" id="3.40.50.980">
    <property type="match status" value="4"/>
</dbReference>
<dbReference type="Gene3D" id="1.10.1200.10">
    <property type="entry name" value="ACP-like"/>
    <property type="match status" value="3"/>
</dbReference>
<dbReference type="SUPFAM" id="SSF56801">
    <property type="entry name" value="Acetyl-CoA synthetase-like"/>
    <property type="match status" value="3"/>
</dbReference>
<dbReference type="Gene3D" id="3.30.300.30">
    <property type="match status" value="3"/>
</dbReference>
<dbReference type="CDD" id="cd19531">
    <property type="entry name" value="LCL_NRPS-like"/>
    <property type="match status" value="1"/>
</dbReference>
<dbReference type="InterPro" id="IPR020806">
    <property type="entry name" value="PKS_PP-bd"/>
</dbReference>
<dbReference type="PROSITE" id="PS50075">
    <property type="entry name" value="CARRIER"/>
    <property type="match status" value="3"/>
</dbReference>
<feature type="domain" description="Carrier" evidence="4">
    <location>
        <begin position="564"/>
        <end position="639"/>
    </location>
</feature>
<dbReference type="InterPro" id="IPR006162">
    <property type="entry name" value="Ppantetheine_attach_site"/>
</dbReference>
<dbReference type="NCBIfam" id="TIGR01733">
    <property type="entry name" value="AA-adenyl-dom"/>
    <property type="match status" value="2"/>
</dbReference>
<dbReference type="PANTHER" id="PTHR45527:SF1">
    <property type="entry name" value="FATTY ACID SYNTHASE"/>
    <property type="match status" value="1"/>
</dbReference>
<dbReference type="InterPro" id="IPR023213">
    <property type="entry name" value="CAT-like_dom_sf"/>
</dbReference>